<evidence type="ECO:0000313" key="5">
    <source>
        <dbReference type="Proteomes" id="UP000533017"/>
    </source>
</evidence>
<proteinExistence type="predicted"/>
<feature type="transmembrane region" description="Helical" evidence="1">
    <location>
        <begin position="169"/>
        <end position="191"/>
    </location>
</feature>
<feature type="transmembrane region" description="Helical" evidence="1">
    <location>
        <begin position="12"/>
        <end position="31"/>
    </location>
</feature>
<evidence type="ECO:0000313" key="3">
    <source>
        <dbReference type="EMBL" id="SFH55310.1"/>
    </source>
</evidence>
<dbReference type="OrthoDB" id="3683464at2"/>
<keyword evidence="1" id="KW-1133">Transmembrane helix</keyword>
<feature type="transmembrane region" description="Helical" evidence="1">
    <location>
        <begin position="37"/>
        <end position="55"/>
    </location>
</feature>
<protein>
    <submittedName>
        <fullName evidence="3">Uncharacterized protein</fullName>
    </submittedName>
</protein>
<organism evidence="3 4">
    <name type="scientific">Actinopolymorpha cephalotaxi</name>
    <dbReference type="NCBI Taxonomy" id="504797"/>
    <lineage>
        <taxon>Bacteria</taxon>
        <taxon>Bacillati</taxon>
        <taxon>Actinomycetota</taxon>
        <taxon>Actinomycetes</taxon>
        <taxon>Propionibacteriales</taxon>
        <taxon>Actinopolymorphaceae</taxon>
        <taxon>Actinopolymorpha</taxon>
    </lineage>
</organism>
<dbReference type="Proteomes" id="UP000533017">
    <property type="component" value="Unassembled WGS sequence"/>
</dbReference>
<gene>
    <name evidence="2" type="ORF">FHR37_003132</name>
    <name evidence="3" type="ORF">SAMN05421678_12146</name>
</gene>
<evidence type="ECO:0000313" key="4">
    <source>
        <dbReference type="Proteomes" id="UP000199052"/>
    </source>
</evidence>
<dbReference type="EMBL" id="JACBZA010000001">
    <property type="protein sequence ID" value="NYH84281.1"/>
    <property type="molecule type" value="Genomic_DNA"/>
</dbReference>
<dbReference type="RefSeq" id="WP_092889215.1">
    <property type="nucleotide sequence ID" value="NZ_FOOI01000021.1"/>
</dbReference>
<evidence type="ECO:0000313" key="2">
    <source>
        <dbReference type="EMBL" id="NYH84281.1"/>
    </source>
</evidence>
<reference evidence="2 5" key="2">
    <citation type="submission" date="2020-07" db="EMBL/GenBank/DDBJ databases">
        <title>Sequencing the genomes of 1000 actinobacteria strains.</title>
        <authorList>
            <person name="Klenk H.-P."/>
        </authorList>
    </citation>
    <scope>NUCLEOTIDE SEQUENCE [LARGE SCALE GENOMIC DNA]</scope>
    <source>
        <strain evidence="2 5">DSM 45117</strain>
    </source>
</reference>
<dbReference type="EMBL" id="FOOI01000021">
    <property type="protein sequence ID" value="SFH55310.1"/>
    <property type="molecule type" value="Genomic_DNA"/>
</dbReference>
<keyword evidence="1" id="KW-0812">Transmembrane</keyword>
<reference evidence="3 4" key="1">
    <citation type="submission" date="2016-10" db="EMBL/GenBank/DDBJ databases">
        <authorList>
            <person name="de Groot N.N."/>
        </authorList>
    </citation>
    <scope>NUCLEOTIDE SEQUENCE [LARGE SCALE GENOMIC DNA]</scope>
    <source>
        <strain evidence="3 4">CPCC 202808</strain>
    </source>
</reference>
<sequence>MSEGTYGTGDVLSNLGLAVAVVGSGTALAMVSEQSGAGPLVIILASGVFALNLKLPFPFDEATEKWNALETYFIDLKGDLDDLVNEKFNKSLGGVDVMWEGPAADAFVNYFKSKILTTVDAMKNFADTAGQVTSAVSQALGPAVISYFAATAAAIIGCIAAKAAEAIPYAGMAIAVGLRWAVIGIWAGYLVDMVKDMLSTMSQLAAQKGTLTNAYQELVAALGTEKKKLDTGSLEAKRRELDSVIKDPSGWNKP</sequence>
<accession>A0A1I3AZE9</accession>
<dbReference type="AlphaFoldDB" id="A0A1I3AZE9"/>
<evidence type="ECO:0000256" key="1">
    <source>
        <dbReference type="SAM" id="Phobius"/>
    </source>
</evidence>
<dbReference type="Proteomes" id="UP000199052">
    <property type="component" value="Unassembled WGS sequence"/>
</dbReference>
<keyword evidence="5" id="KW-1185">Reference proteome</keyword>
<feature type="transmembrane region" description="Helical" evidence="1">
    <location>
        <begin position="144"/>
        <end position="163"/>
    </location>
</feature>
<dbReference type="STRING" id="504797.SAMN05421678_12146"/>
<name>A0A1I3AZE9_9ACTN</name>
<keyword evidence="1" id="KW-0472">Membrane</keyword>